<dbReference type="InterPro" id="IPR000595">
    <property type="entry name" value="cNMP-bd_dom"/>
</dbReference>
<proteinExistence type="inferred from homology"/>
<dbReference type="InterPro" id="IPR016035">
    <property type="entry name" value="Acyl_Trfase/lysoPLipase"/>
</dbReference>
<evidence type="ECO:0000259" key="6">
    <source>
        <dbReference type="PROSITE" id="PS50042"/>
    </source>
</evidence>
<dbReference type="InterPro" id="IPR050301">
    <property type="entry name" value="NTE"/>
</dbReference>
<dbReference type="AlphaFoldDB" id="A0A346Y3X7"/>
<evidence type="ECO:0000256" key="5">
    <source>
        <dbReference type="PROSITE-ProRule" id="PRU01161"/>
    </source>
</evidence>
<keyword evidence="9" id="KW-1185">Reference proteome</keyword>
<name>A0A346Y3X7_9ACTN</name>
<evidence type="ECO:0000256" key="4">
    <source>
        <dbReference type="ARBA" id="ARBA00023098"/>
    </source>
</evidence>
<feature type="domain" description="Cyclic nucleotide-binding" evidence="6">
    <location>
        <begin position="13"/>
        <end position="116"/>
    </location>
</feature>
<dbReference type="SMART" id="SM00100">
    <property type="entry name" value="cNMP"/>
    <property type="match status" value="1"/>
</dbReference>
<evidence type="ECO:0000313" key="8">
    <source>
        <dbReference type="EMBL" id="AXV09174.1"/>
    </source>
</evidence>
<keyword evidence="2 5" id="KW-0378">Hydrolase</keyword>
<dbReference type="PROSITE" id="PS51635">
    <property type="entry name" value="PNPLA"/>
    <property type="match status" value="1"/>
</dbReference>
<dbReference type="PROSITE" id="PS00889">
    <property type="entry name" value="CNMP_BINDING_2"/>
    <property type="match status" value="1"/>
</dbReference>
<organism evidence="8 9">
    <name type="scientific">Euzebya pacifica</name>
    <dbReference type="NCBI Taxonomy" id="1608957"/>
    <lineage>
        <taxon>Bacteria</taxon>
        <taxon>Bacillati</taxon>
        <taxon>Actinomycetota</taxon>
        <taxon>Nitriliruptoria</taxon>
        <taxon>Euzebyales</taxon>
    </lineage>
</organism>
<dbReference type="Pfam" id="PF01734">
    <property type="entry name" value="Patatin"/>
    <property type="match status" value="1"/>
</dbReference>
<dbReference type="InterPro" id="IPR014710">
    <property type="entry name" value="RmlC-like_jellyroll"/>
</dbReference>
<comment type="similarity">
    <text evidence="1">Belongs to the NTE family.</text>
</comment>
<dbReference type="RefSeq" id="WP_164710896.1">
    <property type="nucleotide sequence ID" value="NZ_CP031165.1"/>
</dbReference>
<dbReference type="InterPro" id="IPR018488">
    <property type="entry name" value="cNMP-bd_CS"/>
</dbReference>
<feature type="domain" description="PNPLA" evidence="7">
    <location>
        <begin position="306"/>
        <end position="466"/>
    </location>
</feature>
<keyword evidence="3 5" id="KW-0442">Lipid degradation</keyword>
<sequence>MTTDVSVLAGLRLTAGFPLPLRERIAERLVPQHLSGGAWLFRQGDPGSTLFLVRSGRMEIVRTTGETSRVVALMQAGDSLGELALLSGGTRSAGARAVRDCELLALHQRDVAPLLGDPDFAAAMLGSVTRMLRADPPDHDAASRRTVVAVLCEDAARCTEITGALAEAFSTEGVRCATLTAPSARLGHPPHVLPQRTGRRLDQLERTHDVVLLDAGTPDSEWGRVCARQADRVILLIGPTTPPLHDRDDLIGCQLVVMGDRDCPAAALDAWEDATSPRAHHRLRDGHRRSDLGRLARRLSGRSLGLVLSGGGARALAHVGVLEALEDAGVVVDRFGGTSMGAFLSGLAATGRSAADVREVVVRELVDNRPFRDWTVPRLALIRGEDAERMLQRVFGDTDVRQLPRSWFAVSASLDRATTVVHRRGPTWEAAACSMSLPGLAPPRRWNGQVVVDGGVLDNLPVLTMCGQDEGQVIASDVTMRRLRGDAGRPAGLPTIVETLTTTMALASHTAVDRGRRAARLVIDPVVDDLDLLDFGQVDRAIRAGRVAAERALEAAGDLRRPVGAEALLPAPERE</sequence>
<reference evidence="8 9" key="1">
    <citation type="submission" date="2018-09" db="EMBL/GenBank/DDBJ databases">
        <title>Complete genome sequence of Euzebya sp. DY32-46 isolated from seawater of Pacific Ocean.</title>
        <authorList>
            <person name="Xu L."/>
            <person name="Wu Y.-H."/>
            <person name="Xu X.-W."/>
        </authorList>
    </citation>
    <scope>NUCLEOTIDE SEQUENCE [LARGE SCALE GENOMIC DNA]</scope>
    <source>
        <strain evidence="8 9">DY32-46</strain>
    </source>
</reference>
<evidence type="ECO:0000313" key="9">
    <source>
        <dbReference type="Proteomes" id="UP000264006"/>
    </source>
</evidence>
<dbReference type="SUPFAM" id="SSF52151">
    <property type="entry name" value="FabD/lysophospholipase-like"/>
    <property type="match status" value="1"/>
</dbReference>
<dbReference type="Proteomes" id="UP000264006">
    <property type="component" value="Chromosome"/>
</dbReference>
<protein>
    <submittedName>
        <fullName evidence="8">UPF0028 protein YchK</fullName>
    </submittedName>
</protein>
<dbReference type="GO" id="GO:0004622">
    <property type="term" value="F:phosphatidylcholine lysophospholipase activity"/>
    <property type="evidence" value="ECO:0007669"/>
    <property type="project" value="UniProtKB-ARBA"/>
</dbReference>
<dbReference type="Gene3D" id="3.40.1090.10">
    <property type="entry name" value="Cytosolic phospholipase A2 catalytic domain"/>
    <property type="match status" value="2"/>
</dbReference>
<dbReference type="InterPro" id="IPR002641">
    <property type="entry name" value="PNPLA_dom"/>
</dbReference>
<keyword evidence="4 5" id="KW-0443">Lipid metabolism</keyword>
<dbReference type="PANTHER" id="PTHR14226:SF29">
    <property type="entry name" value="NEUROPATHY TARGET ESTERASE SWS"/>
    <property type="match status" value="1"/>
</dbReference>
<dbReference type="CDD" id="cd00038">
    <property type="entry name" value="CAP_ED"/>
    <property type="match status" value="1"/>
</dbReference>
<dbReference type="SUPFAM" id="SSF51206">
    <property type="entry name" value="cAMP-binding domain-like"/>
    <property type="match status" value="1"/>
</dbReference>
<dbReference type="KEGG" id="euz:DVS28_a4509"/>
<evidence type="ECO:0000259" key="7">
    <source>
        <dbReference type="PROSITE" id="PS51635"/>
    </source>
</evidence>
<feature type="short sequence motif" description="GXSXG" evidence="5">
    <location>
        <begin position="337"/>
        <end position="341"/>
    </location>
</feature>
<dbReference type="PANTHER" id="PTHR14226">
    <property type="entry name" value="NEUROPATHY TARGET ESTERASE/SWISS CHEESE D.MELANOGASTER"/>
    <property type="match status" value="1"/>
</dbReference>
<feature type="short sequence motif" description="DGA/G" evidence="5">
    <location>
        <begin position="453"/>
        <end position="455"/>
    </location>
</feature>
<feature type="active site" description="Nucleophile" evidence="5">
    <location>
        <position position="339"/>
    </location>
</feature>
<dbReference type="EMBL" id="CP031165">
    <property type="protein sequence ID" value="AXV09174.1"/>
    <property type="molecule type" value="Genomic_DNA"/>
</dbReference>
<dbReference type="CDD" id="cd07205">
    <property type="entry name" value="Pat_PNPLA6_PNPLA7_NTE1_like"/>
    <property type="match status" value="1"/>
</dbReference>
<dbReference type="GO" id="GO:0016042">
    <property type="term" value="P:lipid catabolic process"/>
    <property type="evidence" value="ECO:0007669"/>
    <property type="project" value="UniProtKB-UniRule"/>
</dbReference>
<accession>A0A346Y3X7</accession>
<dbReference type="Pfam" id="PF00027">
    <property type="entry name" value="cNMP_binding"/>
    <property type="match status" value="1"/>
</dbReference>
<evidence type="ECO:0000256" key="3">
    <source>
        <dbReference type="ARBA" id="ARBA00022963"/>
    </source>
</evidence>
<dbReference type="Gene3D" id="2.60.120.10">
    <property type="entry name" value="Jelly Rolls"/>
    <property type="match status" value="1"/>
</dbReference>
<feature type="active site" description="Proton acceptor" evidence="5">
    <location>
        <position position="453"/>
    </location>
</feature>
<dbReference type="InterPro" id="IPR018490">
    <property type="entry name" value="cNMP-bd_dom_sf"/>
</dbReference>
<gene>
    <name evidence="8" type="ORF">DVS28_a4509</name>
</gene>
<evidence type="ECO:0000256" key="1">
    <source>
        <dbReference type="ARBA" id="ARBA00006636"/>
    </source>
</evidence>
<comment type="caution">
    <text evidence="5">Lacks conserved residue(s) required for the propagation of feature annotation.</text>
</comment>
<dbReference type="PROSITE" id="PS50042">
    <property type="entry name" value="CNMP_BINDING_3"/>
    <property type="match status" value="1"/>
</dbReference>
<evidence type="ECO:0000256" key="2">
    <source>
        <dbReference type="ARBA" id="ARBA00022801"/>
    </source>
</evidence>